<keyword evidence="5 7" id="KW-0472">Membrane</keyword>
<evidence type="ECO:0000256" key="6">
    <source>
        <dbReference type="SAM" id="MobiDB-lite"/>
    </source>
</evidence>
<dbReference type="PANTHER" id="PTHR30485">
    <property type="entry name" value="NI/FE-HYDROGENASE 1 B-TYPE CYTOCHROME SUBUNIT"/>
    <property type="match status" value="1"/>
</dbReference>
<protein>
    <submittedName>
        <fullName evidence="9">Cytochrome b/b6 domain-containing protein</fullName>
    </submittedName>
</protein>
<dbReference type="GO" id="GO:0020037">
    <property type="term" value="F:heme binding"/>
    <property type="evidence" value="ECO:0007669"/>
    <property type="project" value="TreeGrafter"/>
</dbReference>
<dbReference type="InterPro" id="IPR051542">
    <property type="entry name" value="Hydrogenase_cytochrome"/>
</dbReference>
<comment type="caution">
    <text evidence="9">The sequence shown here is derived from an EMBL/GenBank/DDBJ whole genome shotgun (WGS) entry which is preliminary data.</text>
</comment>
<dbReference type="Proteomes" id="UP000782312">
    <property type="component" value="Unassembled WGS sequence"/>
</dbReference>
<gene>
    <name evidence="9" type="ORF">HYZ11_14200</name>
</gene>
<dbReference type="Pfam" id="PF01292">
    <property type="entry name" value="Ni_hydr_CYTB"/>
    <property type="match status" value="1"/>
</dbReference>
<evidence type="ECO:0000256" key="3">
    <source>
        <dbReference type="ARBA" id="ARBA00022692"/>
    </source>
</evidence>
<name>A0A932I0L1_UNCTE</name>
<feature type="transmembrane region" description="Helical" evidence="7">
    <location>
        <begin position="137"/>
        <end position="156"/>
    </location>
</feature>
<evidence type="ECO:0000256" key="1">
    <source>
        <dbReference type="ARBA" id="ARBA00004651"/>
    </source>
</evidence>
<evidence type="ECO:0000256" key="5">
    <source>
        <dbReference type="ARBA" id="ARBA00023136"/>
    </source>
</evidence>
<evidence type="ECO:0000313" key="9">
    <source>
        <dbReference type="EMBL" id="MBI3128752.1"/>
    </source>
</evidence>
<keyword evidence="2" id="KW-1003">Cell membrane</keyword>
<dbReference type="EMBL" id="JACPUR010000035">
    <property type="protein sequence ID" value="MBI3128752.1"/>
    <property type="molecule type" value="Genomic_DNA"/>
</dbReference>
<feature type="domain" description="Cytochrome b561 bacterial/Ni-hydrogenase" evidence="8">
    <location>
        <begin position="18"/>
        <end position="198"/>
    </location>
</feature>
<dbReference type="AlphaFoldDB" id="A0A932I0L1"/>
<organism evidence="9 10">
    <name type="scientific">Tectimicrobiota bacterium</name>
    <dbReference type="NCBI Taxonomy" id="2528274"/>
    <lineage>
        <taxon>Bacteria</taxon>
        <taxon>Pseudomonadati</taxon>
        <taxon>Nitrospinota/Tectimicrobiota group</taxon>
        <taxon>Candidatus Tectimicrobiota</taxon>
    </lineage>
</organism>
<keyword evidence="3 7" id="KW-0812">Transmembrane</keyword>
<dbReference type="GO" id="GO:0022904">
    <property type="term" value="P:respiratory electron transport chain"/>
    <property type="evidence" value="ECO:0007669"/>
    <property type="project" value="InterPro"/>
</dbReference>
<evidence type="ECO:0000256" key="2">
    <source>
        <dbReference type="ARBA" id="ARBA00022475"/>
    </source>
</evidence>
<dbReference type="InterPro" id="IPR016174">
    <property type="entry name" value="Di-haem_cyt_TM"/>
</dbReference>
<proteinExistence type="predicted"/>
<dbReference type="GO" id="GO:0005886">
    <property type="term" value="C:plasma membrane"/>
    <property type="evidence" value="ECO:0007669"/>
    <property type="project" value="UniProtKB-SubCell"/>
</dbReference>
<sequence>MMPPEEKDVREEEGSVLRFTRRQRLEHHIMAALFILLTVTGLPQKFSDAFWAGSVVRLIGDLDLMRWLHRMAGFAFGGFTVYFLVFASLDVLRGRAALSMAPFLSDLREVYRGLLWAAGLGPRPAAGRFDYREKLEFWGMLLGSGVMILTGLILYFPIQATRWLPGQVIPVAKTAHSYEAMLALMVIVVWHLYNAMFRPGVFPLDTTIIHGRMSLGRLREEHPLEFERLFPEKAAEEGEEERPARGASDPSPA</sequence>
<accession>A0A932I0L1</accession>
<evidence type="ECO:0000256" key="7">
    <source>
        <dbReference type="SAM" id="Phobius"/>
    </source>
</evidence>
<dbReference type="Gene3D" id="1.20.950.20">
    <property type="entry name" value="Transmembrane di-heme cytochromes, Chain C"/>
    <property type="match status" value="1"/>
</dbReference>
<evidence type="ECO:0000259" key="8">
    <source>
        <dbReference type="Pfam" id="PF01292"/>
    </source>
</evidence>
<evidence type="ECO:0000313" key="10">
    <source>
        <dbReference type="Proteomes" id="UP000782312"/>
    </source>
</evidence>
<evidence type="ECO:0000256" key="4">
    <source>
        <dbReference type="ARBA" id="ARBA00022989"/>
    </source>
</evidence>
<feature type="transmembrane region" description="Helical" evidence="7">
    <location>
        <begin position="176"/>
        <end position="193"/>
    </location>
</feature>
<feature type="transmembrane region" description="Helical" evidence="7">
    <location>
        <begin position="28"/>
        <end position="47"/>
    </location>
</feature>
<reference evidence="9" key="1">
    <citation type="submission" date="2020-07" db="EMBL/GenBank/DDBJ databases">
        <title>Huge and variable diversity of episymbiotic CPR bacteria and DPANN archaea in groundwater ecosystems.</title>
        <authorList>
            <person name="He C.Y."/>
            <person name="Keren R."/>
            <person name="Whittaker M."/>
            <person name="Farag I.F."/>
            <person name="Doudna J."/>
            <person name="Cate J.H.D."/>
            <person name="Banfield J.F."/>
        </authorList>
    </citation>
    <scope>NUCLEOTIDE SEQUENCE</scope>
    <source>
        <strain evidence="9">NC_groundwater_763_Ag_S-0.2um_68_21</strain>
    </source>
</reference>
<dbReference type="SUPFAM" id="SSF81342">
    <property type="entry name" value="Transmembrane di-heme cytochromes"/>
    <property type="match status" value="1"/>
</dbReference>
<dbReference type="GO" id="GO:0009055">
    <property type="term" value="F:electron transfer activity"/>
    <property type="evidence" value="ECO:0007669"/>
    <property type="project" value="InterPro"/>
</dbReference>
<feature type="region of interest" description="Disordered" evidence="6">
    <location>
        <begin position="229"/>
        <end position="253"/>
    </location>
</feature>
<comment type="subcellular location">
    <subcellularLocation>
        <location evidence="1">Cell membrane</location>
        <topology evidence="1">Multi-pass membrane protein</topology>
    </subcellularLocation>
</comment>
<feature type="compositionally biased region" description="Basic and acidic residues" evidence="6">
    <location>
        <begin position="229"/>
        <end position="244"/>
    </location>
</feature>
<keyword evidence="4 7" id="KW-1133">Transmembrane helix</keyword>
<dbReference type="PANTHER" id="PTHR30485:SF0">
    <property type="entry name" value="NI_FE-HYDROGENASE 1 B-TYPE CYTOCHROME SUBUNIT-RELATED"/>
    <property type="match status" value="1"/>
</dbReference>
<dbReference type="InterPro" id="IPR011577">
    <property type="entry name" value="Cyt_b561_bac/Ni-Hgenase"/>
</dbReference>
<feature type="transmembrane region" description="Helical" evidence="7">
    <location>
        <begin position="67"/>
        <end position="92"/>
    </location>
</feature>